<dbReference type="InParanoid" id="A0A1Q3DE74"/>
<dbReference type="AlphaFoldDB" id="A0A1Q3DE74"/>
<dbReference type="EMBL" id="BDDD01006546">
    <property type="protein sequence ID" value="GAV90731.1"/>
    <property type="molecule type" value="Genomic_DNA"/>
</dbReference>
<protein>
    <submittedName>
        <fullName evidence="1">Uncharacterized protein</fullName>
    </submittedName>
</protein>
<gene>
    <name evidence="1" type="ORF">CFOL_v3_34135</name>
</gene>
<evidence type="ECO:0000313" key="2">
    <source>
        <dbReference type="Proteomes" id="UP000187406"/>
    </source>
</evidence>
<dbReference type="Proteomes" id="UP000187406">
    <property type="component" value="Unassembled WGS sequence"/>
</dbReference>
<evidence type="ECO:0000313" key="1">
    <source>
        <dbReference type="EMBL" id="GAV90731.1"/>
    </source>
</evidence>
<proteinExistence type="predicted"/>
<sequence>MDWLEYKLVGNKDNTQWWRLQFLATLWTLRKTRNEWSFDGLHKEKIEVQNIINGDTDCLLFAFADQDSNNKREPQMVSWSRPPNYFYKLNTDCSSRRNLGPSGARGLFIMRREIGSHDSHVSL</sequence>
<accession>A0A1Q3DE74</accession>
<reference evidence="2" key="1">
    <citation type="submission" date="2016-04" db="EMBL/GenBank/DDBJ databases">
        <title>Cephalotus genome sequencing.</title>
        <authorList>
            <person name="Fukushima K."/>
            <person name="Hasebe M."/>
            <person name="Fang X."/>
        </authorList>
    </citation>
    <scope>NUCLEOTIDE SEQUENCE [LARGE SCALE GENOMIC DNA]</scope>
    <source>
        <strain evidence="2">cv. St1</strain>
    </source>
</reference>
<organism evidence="1 2">
    <name type="scientific">Cephalotus follicularis</name>
    <name type="common">Albany pitcher plant</name>
    <dbReference type="NCBI Taxonomy" id="3775"/>
    <lineage>
        <taxon>Eukaryota</taxon>
        <taxon>Viridiplantae</taxon>
        <taxon>Streptophyta</taxon>
        <taxon>Embryophyta</taxon>
        <taxon>Tracheophyta</taxon>
        <taxon>Spermatophyta</taxon>
        <taxon>Magnoliopsida</taxon>
        <taxon>eudicotyledons</taxon>
        <taxon>Gunneridae</taxon>
        <taxon>Pentapetalae</taxon>
        <taxon>rosids</taxon>
        <taxon>fabids</taxon>
        <taxon>Oxalidales</taxon>
        <taxon>Cephalotaceae</taxon>
        <taxon>Cephalotus</taxon>
    </lineage>
</organism>
<comment type="caution">
    <text evidence="1">The sequence shown here is derived from an EMBL/GenBank/DDBJ whole genome shotgun (WGS) entry which is preliminary data.</text>
</comment>
<name>A0A1Q3DE74_CEPFO</name>
<keyword evidence="2" id="KW-1185">Reference proteome</keyword>